<dbReference type="InterPro" id="IPR013785">
    <property type="entry name" value="Aldolase_TIM"/>
</dbReference>
<organism evidence="2 3">
    <name type="scientific">Termitidicoccus mucosus</name>
    <dbReference type="NCBI Taxonomy" id="1184151"/>
    <lineage>
        <taxon>Bacteria</taxon>
        <taxon>Pseudomonadati</taxon>
        <taxon>Verrucomicrobiota</taxon>
        <taxon>Opitutia</taxon>
        <taxon>Opitutales</taxon>
        <taxon>Opitutaceae</taxon>
        <taxon>Termitidicoccus</taxon>
    </lineage>
</organism>
<protein>
    <recommendedName>
        <fullName evidence="4">Dihydrodipicolinate synthase family protein</fullName>
    </recommendedName>
</protein>
<reference evidence="2 3" key="1">
    <citation type="submission" date="2016-01" db="EMBL/GenBank/DDBJ databases">
        <title>High potential of lignocellulose degradation of a new Verrucomicrobia species.</title>
        <authorList>
            <person name="Wang Y."/>
            <person name="Shi Y."/>
            <person name="Qiu Z."/>
            <person name="Liu S."/>
            <person name="Yang H."/>
        </authorList>
    </citation>
    <scope>NUCLEOTIDE SEQUENCE [LARGE SCALE GENOMIC DNA]</scope>
    <source>
        <strain evidence="2 3">TSB47</strain>
    </source>
</reference>
<evidence type="ECO:0000313" key="3">
    <source>
        <dbReference type="Proteomes" id="UP000078486"/>
    </source>
</evidence>
<feature type="region of interest" description="Disordered" evidence="1">
    <location>
        <begin position="59"/>
        <end position="80"/>
    </location>
</feature>
<dbReference type="SUPFAM" id="SSF51569">
    <property type="entry name" value="Aldolase"/>
    <property type="match status" value="1"/>
</dbReference>
<dbReference type="AlphaFoldDB" id="A0A178IE26"/>
<dbReference type="Proteomes" id="UP000078486">
    <property type="component" value="Unassembled WGS sequence"/>
</dbReference>
<dbReference type="EMBL" id="LRRQ01000171">
    <property type="protein sequence ID" value="OAM87407.1"/>
    <property type="molecule type" value="Genomic_DNA"/>
</dbReference>
<dbReference type="RefSeq" id="WP_068772606.1">
    <property type="nucleotide sequence ID" value="NZ_CP109796.1"/>
</dbReference>
<name>A0A178IE26_9BACT</name>
<evidence type="ECO:0000313" key="2">
    <source>
        <dbReference type="EMBL" id="OAM87407.1"/>
    </source>
</evidence>
<dbReference type="STRING" id="1184151.AW736_22835"/>
<dbReference type="Gene3D" id="3.20.20.70">
    <property type="entry name" value="Aldolase class I"/>
    <property type="match status" value="1"/>
</dbReference>
<evidence type="ECO:0008006" key="4">
    <source>
        <dbReference type="Google" id="ProtNLM"/>
    </source>
</evidence>
<comment type="caution">
    <text evidence="2">The sequence shown here is derived from an EMBL/GenBank/DDBJ whole genome shotgun (WGS) entry which is preliminary data.</text>
</comment>
<proteinExistence type="predicted"/>
<evidence type="ECO:0000256" key="1">
    <source>
        <dbReference type="SAM" id="MobiDB-lite"/>
    </source>
</evidence>
<keyword evidence="3" id="KW-1185">Reference proteome</keyword>
<feature type="compositionally biased region" description="Polar residues" evidence="1">
    <location>
        <begin position="71"/>
        <end position="80"/>
    </location>
</feature>
<gene>
    <name evidence="2" type="ORF">AW736_22835</name>
</gene>
<dbReference type="OrthoDB" id="9796205at2"/>
<sequence length="80" mass="8348">MIILPKGIVSVMQTAFSADGSVDMSLIEDLAEDAIAVGVDGFLLPVVASEMHVYTVCGQRGPDGGRISGREASSSHSERI</sequence>
<accession>A0A178IE26</accession>